<dbReference type="AlphaFoldDB" id="A0A2Z7AN38"/>
<dbReference type="EMBL" id="KV014094">
    <property type="protein sequence ID" value="KZV22798.1"/>
    <property type="molecule type" value="Genomic_DNA"/>
</dbReference>
<reference evidence="2 3" key="1">
    <citation type="journal article" date="2015" name="Proc. Natl. Acad. Sci. U.S.A.">
        <title>The resurrection genome of Boea hygrometrica: A blueprint for survival of dehydration.</title>
        <authorList>
            <person name="Xiao L."/>
            <person name="Yang G."/>
            <person name="Zhang L."/>
            <person name="Yang X."/>
            <person name="Zhao S."/>
            <person name="Ji Z."/>
            <person name="Zhou Q."/>
            <person name="Hu M."/>
            <person name="Wang Y."/>
            <person name="Chen M."/>
            <person name="Xu Y."/>
            <person name="Jin H."/>
            <person name="Xiao X."/>
            <person name="Hu G."/>
            <person name="Bao F."/>
            <person name="Hu Y."/>
            <person name="Wan P."/>
            <person name="Li L."/>
            <person name="Deng X."/>
            <person name="Kuang T."/>
            <person name="Xiang C."/>
            <person name="Zhu J.K."/>
            <person name="Oliver M.J."/>
            <person name="He Y."/>
        </authorList>
    </citation>
    <scope>NUCLEOTIDE SEQUENCE [LARGE SCALE GENOMIC DNA]</scope>
    <source>
        <strain evidence="3">cv. XS01</strain>
    </source>
</reference>
<evidence type="ECO:0000313" key="2">
    <source>
        <dbReference type="EMBL" id="KZV22798.1"/>
    </source>
</evidence>
<keyword evidence="3" id="KW-1185">Reference proteome</keyword>
<evidence type="ECO:0000313" key="3">
    <source>
        <dbReference type="Proteomes" id="UP000250235"/>
    </source>
</evidence>
<dbReference type="Proteomes" id="UP000250235">
    <property type="component" value="Unassembled WGS sequence"/>
</dbReference>
<protein>
    <submittedName>
        <fullName evidence="2">Uncharacterized protein</fullName>
    </submittedName>
</protein>
<feature type="region of interest" description="Disordered" evidence="1">
    <location>
        <begin position="57"/>
        <end position="83"/>
    </location>
</feature>
<accession>A0A2Z7AN38</accession>
<feature type="compositionally biased region" description="Basic and acidic residues" evidence="1">
    <location>
        <begin position="57"/>
        <end position="77"/>
    </location>
</feature>
<proteinExistence type="predicted"/>
<sequence>MFSEMMKISSRRKRGKDYNRLSRDEEIISTVDESVDSRYSRRIASWRWSWNEEKRKESMRRRTGDQQKKRSAKRSDVVEEEIQQDATVHQQDAIWRVQSEDQQMHLKITKRCRSNKLERQRFVFAKKISRWSVLMKTTSRMIFAKNQQMHSFKSDPVAVMKKNQQRSS</sequence>
<evidence type="ECO:0000256" key="1">
    <source>
        <dbReference type="SAM" id="MobiDB-lite"/>
    </source>
</evidence>
<organism evidence="2 3">
    <name type="scientific">Dorcoceras hygrometricum</name>
    <dbReference type="NCBI Taxonomy" id="472368"/>
    <lineage>
        <taxon>Eukaryota</taxon>
        <taxon>Viridiplantae</taxon>
        <taxon>Streptophyta</taxon>
        <taxon>Embryophyta</taxon>
        <taxon>Tracheophyta</taxon>
        <taxon>Spermatophyta</taxon>
        <taxon>Magnoliopsida</taxon>
        <taxon>eudicotyledons</taxon>
        <taxon>Gunneridae</taxon>
        <taxon>Pentapetalae</taxon>
        <taxon>asterids</taxon>
        <taxon>lamiids</taxon>
        <taxon>Lamiales</taxon>
        <taxon>Gesneriaceae</taxon>
        <taxon>Didymocarpoideae</taxon>
        <taxon>Trichosporeae</taxon>
        <taxon>Loxocarpinae</taxon>
        <taxon>Dorcoceras</taxon>
    </lineage>
</organism>
<name>A0A2Z7AN38_9LAMI</name>
<gene>
    <name evidence="2" type="ORF">F511_42040</name>
</gene>